<dbReference type="PRINTS" id="PR01171">
    <property type="entry name" value="BCTLIPOCALIN"/>
</dbReference>
<dbReference type="PANTHER" id="PTHR10612">
    <property type="entry name" value="APOLIPOPROTEIN D"/>
    <property type="match status" value="1"/>
</dbReference>
<dbReference type="Pfam" id="PF08212">
    <property type="entry name" value="Lipocalin_2"/>
    <property type="match status" value="1"/>
</dbReference>
<dbReference type="Proteomes" id="UP001139410">
    <property type="component" value="Unassembled WGS sequence"/>
</dbReference>
<name>A0A9X1QP51_9SPHN</name>
<dbReference type="PANTHER" id="PTHR10612:SF34">
    <property type="entry name" value="APOLIPOPROTEIN D"/>
    <property type="match status" value="1"/>
</dbReference>
<dbReference type="CDD" id="cd19438">
    <property type="entry name" value="lipocalin_Blc-like"/>
    <property type="match status" value="1"/>
</dbReference>
<dbReference type="InterPro" id="IPR000566">
    <property type="entry name" value="Lipocln_cytosolic_FA-bd_dom"/>
</dbReference>
<gene>
    <name evidence="3" type="ORF">LVY65_07500</name>
</gene>
<evidence type="ECO:0000313" key="4">
    <source>
        <dbReference type="Proteomes" id="UP001139410"/>
    </source>
</evidence>
<evidence type="ECO:0000259" key="2">
    <source>
        <dbReference type="Pfam" id="PF08212"/>
    </source>
</evidence>
<dbReference type="GO" id="GO:0006950">
    <property type="term" value="P:response to stress"/>
    <property type="evidence" value="ECO:0007669"/>
    <property type="project" value="UniProtKB-ARBA"/>
</dbReference>
<dbReference type="PROSITE" id="PS00213">
    <property type="entry name" value="LIPOCALIN"/>
    <property type="match status" value="1"/>
</dbReference>
<keyword evidence="1" id="KW-1133">Transmembrane helix</keyword>
<accession>A0A9X1QP51</accession>
<organism evidence="3 4">
    <name type="scientific">Sphingomonas cremea</name>
    <dbReference type="NCBI Taxonomy" id="2904799"/>
    <lineage>
        <taxon>Bacteria</taxon>
        <taxon>Pseudomonadati</taxon>
        <taxon>Pseudomonadota</taxon>
        <taxon>Alphaproteobacteria</taxon>
        <taxon>Sphingomonadales</taxon>
        <taxon>Sphingomonadaceae</taxon>
        <taxon>Sphingomonas</taxon>
    </lineage>
</organism>
<evidence type="ECO:0000313" key="3">
    <source>
        <dbReference type="EMBL" id="MCF2514909.1"/>
    </source>
</evidence>
<dbReference type="Gene3D" id="2.40.128.20">
    <property type="match status" value="1"/>
</dbReference>
<keyword evidence="1" id="KW-0812">Transmembrane</keyword>
<dbReference type="RefSeq" id="WP_235067404.1">
    <property type="nucleotide sequence ID" value="NZ_JAKFGM010000002.1"/>
</dbReference>
<proteinExistence type="predicted"/>
<protein>
    <submittedName>
        <fullName evidence="3">Lipocalin family protein</fullName>
    </submittedName>
</protein>
<feature type="domain" description="Lipocalin/cytosolic fatty-acid binding" evidence="2">
    <location>
        <begin position="84"/>
        <end position="223"/>
    </location>
</feature>
<keyword evidence="4" id="KW-1185">Reference proteome</keyword>
<feature type="transmembrane region" description="Helical" evidence="1">
    <location>
        <begin position="47"/>
        <end position="67"/>
    </location>
</feature>
<dbReference type="AlphaFoldDB" id="A0A9X1QP51"/>
<dbReference type="InterPro" id="IPR022272">
    <property type="entry name" value="Lipocalin_CS"/>
</dbReference>
<reference evidence="3" key="1">
    <citation type="submission" date="2022-01" db="EMBL/GenBank/DDBJ databases">
        <authorList>
            <person name="Jo J.-H."/>
            <person name="Im W.-T."/>
        </authorList>
    </citation>
    <scope>NUCLEOTIDE SEQUENCE</scope>
    <source>
        <strain evidence="3">G124</strain>
    </source>
</reference>
<sequence>MTAMGRKRTFGLWLEWVESLRPVVRAYDGGTTNRFRRSVGMERTSKLLALGGIGLAAIGLAACSTLVSRHPVGNRSVPQPNKSVDLQKYLGRWYEIARYEQSFQQGCEGVTADYSLRADGKIDVLNRCRKPGGKSSEARGRAKVVDGETKAKLKVSFFGPFYGDYWVLDHADDYGWSIVGEPSGRYLWILNREATPEEAEIQKLIDRAKGLGYDTSMLLRTKQP</sequence>
<comment type="caution">
    <text evidence="3">The sequence shown here is derived from an EMBL/GenBank/DDBJ whole genome shotgun (WGS) entry which is preliminary data.</text>
</comment>
<evidence type="ECO:0000256" key="1">
    <source>
        <dbReference type="SAM" id="Phobius"/>
    </source>
</evidence>
<dbReference type="InterPro" id="IPR047202">
    <property type="entry name" value="Lipocalin_Blc-like_dom"/>
</dbReference>
<dbReference type="EMBL" id="JAKFGM010000002">
    <property type="protein sequence ID" value="MCF2514909.1"/>
    <property type="molecule type" value="Genomic_DNA"/>
</dbReference>
<dbReference type="InterPro" id="IPR012674">
    <property type="entry name" value="Calycin"/>
</dbReference>
<dbReference type="InterPro" id="IPR002446">
    <property type="entry name" value="Lipocalin_bac"/>
</dbReference>
<dbReference type="SUPFAM" id="SSF50814">
    <property type="entry name" value="Lipocalins"/>
    <property type="match status" value="1"/>
</dbReference>
<keyword evidence="1" id="KW-0472">Membrane</keyword>